<dbReference type="SUPFAM" id="SSF51445">
    <property type="entry name" value="(Trans)glycosidases"/>
    <property type="match status" value="1"/>
</dbReference>
<dbReference type="PROSITE" id="PS00653">
    <property type="entry name" value="GLYCOSYL_HYDROL_F1_2"/>
    <property type="match status" value="1"/>
</dbReference>
<name>A0AAW2U372_9LAMI</name>
<keyword evidence="2" id="KW-0378">Hydrolase</keyword>
<evidence type="ECO:0000313" key="4">
    <source>
        <dbReference type="EMBL" id="KAL0411278.1"/>
    </source>
</evidence>
<comment type="caution">
    <text evidence="4">The sequence shown here is derived from an EMBL/GenBank/DDBJ whole genome shotgun (WGS) entry which is preliminary data.</text>
</comment>
<feature type="compositionally biased region" description="Polar residues" evidence="3">
    <location>
        <begin position="60"/>
        <end position="72"/>
    </location>
</feature>
<dbReference type="InterPro" id="IPR001360">
    <property type="entry name" value="Glyco_hydro_1"/>
</dbReference>
<proteinExistence type="inferred from homology"/>
<accession>A0AAW2U372</accession>
<sequence length="199" mass="22453">MGVSKSNNQNDESYINPLLQSPRKQHSSSSSKLKNPGLLMSLIFVFGFLCMLKMPNFSQNPSCVSQEKSSISSEKDREIGRDSRLSKDLPSDHLQNLPSKLGFHGNELTERMRRKGPYMRMKNDVQYVDSDHIQRQEKGLGLSNEHFNRSVFPPGFLFGATSSAYQYEGAAFEGGKGPSIWDTFTHKFPVFFSPHISIV</sequence>
<feature type="region of interest" description="Disordered" evidence="3">
    <location>
        <begin position="1"/>
        <end position="32"/>
    </location>
</feature>
<comment type="similarity">
    <text evidence="1">Belongs to the glycosyl hydrolase 1 family.</text>
</comment>
<evidence type="ECO:0000256" key="3">
    <source>
        <dbReference type="SAM" id="MobiDB-lite"/>
    </source>
</evidence>
<dbReference type="InterPro" id="IPR017853">
    <property type="entry name" value="GH"/>
</dbReference>
<dbReference type="Gene3D" id="3.20.20.80">
    <property type="entry name" value="Glycosidases"/>
    <property type="match status" value="1"/>
</dbReference>
<reference evidence="4" key="1">
    <citation type="submission" date="2020-06" db="EMBL/GenBank/DDBJ databases">
        <authorList>
            <person name="Li T."/>
            <person name="Hu X."/>
            <person name="Zhang T."/>
            <person name="Song X."/>
            <person name="Zhang H."/>
            <person name="Dai N."/>
            <person name="Sheng W."/>
            <person name="Hou X."/>
            <person name="Wei L."/>
        </authorList>
    </citation>
    <scope>NUCLEOTIDE SEQUENCE</scope>
    <source>
        <strain evidence="4">KEN1</strain>
        <tissue evidence="4">Leaf</tissue>
    </source>
</reference>
<reference evidence="4" key="2">
    <citation type="journal article" date="2024" name="Plant">
        <title>Genomic evolution and insights into agronomic trait innovations of Sesamum species.</title>
        <authorList>
            <person name="Miao H."/>
            <person name="Wang L."/>
            <person name="Qu L."/>
            <person name="Liu H."/>
            <person name="Sun Y."/>
            <person name="Le M."/>
            <person name="Wang Q."/>
            <person name="Wei S."/>
            <person name="Zheng Y."/>
            <person name="Lin W."/>
            <person name="Duan Y."/>
            <person name="Cao H."/>
            <person name="Xiong S."/>
            <person name="Wang X."/>
            <person name="Wei L."/>
            <person name="Li C."/>
            <person name="Ma Q."/>
            <person name="Ju M."/>
            <person name="Zhao R."/>
            <person name="Li G."/>
            <person name="Mu C."/>
            <person name="Tian Q."/>
            <person name="Mei H."/>
            <person name="Zhang T."/>
            <person name="Gao T."/>
            <person name="Zhang H."/>
        </authorList>
    </citation>
    <scope>NUCLEOTIDE SEQUENCE</scope>
    <source>
        <strain evidence="4">KEN1</strain>
    </source>
</reference>
<evidence type="ECO:0000256" key="2">
    <source>
        <dbReference type="ARBA" id="ARBA00022801"/>
    </source>
</evidence>
<dbReference type="Pfam" id="PF00232">
    <property type="entry name" value="Glyco_hydro_1"/>
    <property type="match status" value="1"/>
</dbReference>
<organism evidence="4">
    <name type="scientific">Sesamum latifolium</name>
    <dbReference type="NCBI Taxonomy" id="2727402"/>
    <lineage>
        <taxon>Eukaryota</taxon>
        <taxon>Viridiplantae</taxon>
        <taxon>Streptophyta</taxon>
        <taxon>Embryophyta</taxon>
        <taxon>Tracheophyta</taxon>
        <taxon>Spermatophyta</taxon>
        <taxon>Magnoliopsida</taxon>
        <taxon>eudicotyledons</taxon>
        <taxon>Gunneridae</taxon>
        <taxon>Pentapetalae</taxon>
        <taxon>asterids</taxon>
        <taxon>lamiids</taxon>
        <taxon>Lamiales</taxon>
        <taxon>Pedaliaceae</taxon>
        <taxon>Sesamum</taxon>
    </lineage>
</organism>
<feature type="region of interest" description="Disordered" evidence="3">
    <location>
        <begin position="60"/>
        <end position="106"/>
    </location>
</feature>
<dbReference type="InterPro" id="IPR033132">
    <property type="entry name" value="GH_1_N_CS"/>
</dbReference>
<protein>
    <submittedName>
        <fullName evidence="4">Cyanogenic beta-glucosidase</fullName>
    </submittedName>
</protein>
<dbReference type="EMBL" id="JACGWN010000013">
    <property type="protein sequence ID" value="KAL0411278.1"/>
    <property type="molecule type" value="Genomic_DNA"/>
</dbReference>
<dbReference type="AlphaFoldDB" id="A0AAW2U372"/>
<feature type="compositionally biased region" description="Polar residues" evidence="3">
    <location>
        <begin position="1"/>
        <end position="13"/>
    </location>
</feature>
<gene>
    <name evidence="4" type="ORF">Slati_3717500</name>
</gene>
<evidence type="ECO:0000256" key="1">
    <source>
        <dbReference type="ARBA" id="ARBA00010838"/>
    </source>
</evidence>
<dbReference type="GO" id="GO:0005975">
    <property type="term" value="P:carbohydrate metabolic process"/>
    <property type="evidence" value="ECO:0007669"/>
    <property type="project" value="InterPro"/>
</dbReference>
<dbReference type="GO" id="GO:0004553">
    <property type="term" value="F:hydrolase activity, hydrolyzing O-glycosyl compounds"/>
    <property type="evidence" value="ECO:0007669"/>
    <property type="project" value="InterPro"/>
</dbReference>
<feature type="compositionally biased region" description="Basic and acidic residues" evidence="3">
    <location>
        <begin position="73"/>
        <end position="91"/>
    </location>
</feature>